<protein>
    <submittedName>
        <fullName evidence="3">Uncharacterized protein</fullName>
    </submittedName>
</protein>
<feature type="compositionally biased region" description="Polar residues" evidence="1">
    <location>
        <begin position="13"/>
        <end position="38"/>
    </location>
</feature>
<organism evidence="2 3">
    <name type="scientific">Romanomermis culicivorax</name>
    <name type="common">Nematode worm</name>
    <dbReference type="NCBI Taxonomy" id="13658"/>
    <lineage>
        <taxon>Eukaryota</taxon>
        <taxon>Metazoa</taxon>
        <taxon>Ecdysozoa</taxon>
        <taxon>Nematoda</taxon>
        <taxon>Enoplea</taxon>
        <taxon>Dorylaimia</taxon>
        <taxon>Mermithida</taxon>
        <taxon>Mermithoidea</taxon>
        <taxon>Mermithidae</taxon>
        <taxon>Romanomermis</taxon>
    </lineage>
</organism>
<keyword evidence="2" id="KW-1185">Reference proteome</keyword>
<evidence type="ECO:0000256" key="1">
    <source>
        <dbReference type="SAM" id="MobiDB-lite"/>
    </source>
</evidence>
<sequence length="64" mass="7100">ATPASRLAPPPASQNCKNYATTSSKNRQNAGASKQQRLNGFSAQKRKICFKFNYENLIQIKVLT</sequence>
<dbReference type="AlphaFoldDB" id="A0A915JXT2"/>
<feature type="region of interest" description="Disordered" evidence="1">
    <location>
        <begin position="1"/>
        <end position="38"/>
    </location>
</feature>
<evidence type="ECO:0000313" key="2">
    <source>
        <dbReference type="Proteomes" id="UP000887565"/>
    </source>
</evidence>
<proteinExistence type="predicted"/>
<dbReference type="Proteomes" id="UP000887565">
    <property type="component" value="Unplaced"/>
</dbReference>
<evidence type="ECO:0000313" key="3">
    <source>
        <dbReference type="WBParaSite" id="nRc.2.0.1.t31147-RA"/>
    </source>
</evidence>
<reference evidence="3" key="1">
    <citation type="submission" date="2022-11" db="UniProtKB">
        <authorList>
            <consortium name="WormBaseParasite"/>
        </authorList>
    </citation>
    <scope>IDENTIFICATION</scope>
</reference>
<accession>A0A915JXT2</accession>
<name>A0A915JXT2_ROMCU</name>
<dbReference type="WBParaSite" id="nRc.2.0.1.t31147-RA">
    <property type="protein sequence ID" value="nRc.2.0.1.t31147-RA"/>
    <property type="gene ID" value="nRc.2.0.1.g31147"/>
</dbReference>